<dbReference type="InterPro" id="IPR024989">
    <property type="entry name" value="MFS_assoc_dom"/>
</dbReference>
<feature type="transmembrane region" description="Helical" evidence="6">
    <location>
        <begin position="357"/>
        <end position="379"/>
    </location>
</feature>
<dbReference type="OrthoDB" id="3522477at2"/>
<sequence>MRLTEVNRLRLLYFLILSCTASWLPLFADNLKSRGLSGIQIGIILSVTPISMFLVQPFVGMLADRWGFRRSMMVYSLMATIAFFLLQLDASFGMLVVMTVFMSVFYNGLQPVMDSLTLQLTQRDPTFSYGSVRLAGAAGWAVTGIVIGYFIDALDTRVIFLYSGASLLLVFLLSTTIPHEYTKEKSTEEFSFGSALREIVTPSLLVILMAFFLVSAAATTIWNFYSIYMKENGASASLVGFGLSLQGLCEIPFFYFSDAIIRRIGLRNTLLLTTAATALRLLLYSLVTVPEMALPIEILHGLSWSLFWVAGVEYTNRLVAVRWRATGQSLLYAAYFGIGQITGNFWTGFLYDQHMPIASIFFLNFFVVALIVVLLVFTVKSAPRPATS</sequence>
<dbReference type="GO" id="GO:0005351">
    <property type="term" value="F:carbohydrate:proton symporter activity"/>
    <property type="evidence" value="ECO:0007669"/>
    <property type="project" value="InterPro"/>
</dbReference>
<dbReference type="InterPro" id="IPR036259">
    <property type="entry name" value="MFS_trans_sf"/>
</dbReference>
<organism evidence="8 9">
    <name type="scientific">Chryseolinea serpens</name>
    <dbReference type="NCBI Taxonomy" id="947013"/>
    <lineage>
        <taxon>Bacteria</taxon>
        <taxon>Pseudomonadati</taxon>
        <taxon>Bacteroidota</taxon>
        <taxon>Cytophagia</taxon>
        <taxon>Cytophagales</taxon>
        <taxon>Fulvivirgaceae</taxon>
        <taxon>Chryseolinea</taxon>
    </lineage>
</organism>
<dbReference type="InterPro" id="IPR026032">
    <property type="entry name" value="HcaT-like"/>
</dbReference>
<evidence type="ECO:0000313" key="8">
    <source>
        <dbReference type="EMBL" id="SHH57103.1"/>
    </source>
</evidence>
<evidence type="ECO:0000256" key="6">
    <source>
        <dbReference type="SAM" id="Phobius"/>
    </source>
</evidence>
<dbReference type="PROSITE" id="PS50850">
    <property type="entry name" value="MFS"/>
    <property type="match status" value="1"/>
</dbReference>
<dbReference type="EMBL" id="FQWQ01000003">
    <property type="protein sequence ID" value="SHH57103.1"/>
    <property type="molecule type" value="Genomic_DNA"/>
</dbReference>
<keyword evidence="9" id="KW-1185">Reference proteome</keyword>
<keyword evidence="5 6" id="KW-0472">Membrane</keyword>
<dbReference type="PRINTS" id="PR00174">
    <property type="entry name" value="LACYSMPORT"/>
</dbReference>
<feature type="transmembrane region" description="Helical" evidence="6">
    <location>
        <begin position="130"/>
        <end position="151"/>
    </location>
</feature>
<comment type="subcellular location">
    <subcellularLocation>
        <location evidence="1">Membrane</location>
        <topology evidence="1">Multi-pass membrane protein</topology>
    </subcellularLocation>
</comment>
<name>A0A1M5U356_9BACT</name>
<feature type="transmembrane region" description="Helical" evidence="6">
    <location>
        <begin position="268"/>
        <end position="286"/>
    </location>
</feature>
<dbReference type="AlphaFoldDB" id="A0A1M5U356"/>
<dbReference type="PANTHER" id="PTHR16172:SF41">
    <property type="entry name" value="MAJOR FACILITATOR SUPERFAMILY DOMAIN-CONTAINING PROTEIN 6-LIKE"/>
    <property type="match status" value="1"/>
</dbReference>
<dbReference type="Gene3D" id="1.20.1250.20">
    <property type="entry name" value="MFS general substrate transporter like domains"/>
    <property type="match status" value="2"/>
</dbReference>
<evidence type="ECO:0000259" key="7">
    <source>
        <dbReference type="PROSITE" id="PS50850"/>
    </source>
</evidence>
<dbReference type="Pfam" id="PF12832">
    <property type="entry name" value="MFS_1_like"/>
    <property type="match status" value="1"/>
</dbReference>
<evidence type="ECO:0000313" key="9">
    <source>
        <dbReference type="Proteomes" id="UP000184212"/>
    </source>
</evidence>
<comment type="similarity">
    <text evidence="2">Belongs to the major facilitator superfamily. MFSD6 family.</text>
</comment>
<dbReference type="PIRSF" id="PIRSF004925">
    <property type="entry name" value="HcaT"/>
    <property type="match status" value="1"/>
</dbReference>
<dbReference type="Proteomes" id="UP000184212">
    <property type="component" value="Unassembled WGS sequence"/>
</dbReference>
<evidence type="ECO:0000256" key="3">
    <source>
        <dbReference type="ARBA" id="ARBA00022692"/>
    </source>
</evidence>
<feature type="transmembrane region" description="Helical" evidence="6">
    <location>
        <begin position="12"/>
        <end position="28"/>
    </location>
</feature>
<dbReference type="STRING" id="947013.SAMN04488109_4417"/>
<dbReference type="RefSeq" id="WP_073138283.1">
    <property type="nucleotide sequence ID" value="NZ_FQWQ01000003.1"/>
</dbReference>
<dbReference type="InterPro" id="IPR000576">
    <property type="entry name" value="LacY/RafB_perm_fam"/>
</dbReference>
<feature type="transmembrane region" description="Helical" evidence="6">
    <location>
        <begin position="292"/>
        <end position="310"/>
    </location>
</feature>
<feature type="transmembrane region" description="Helical" evidence="6">
    <location>
        <begin position="157"/>
        <end position="178"/>
    </location>
</feature>
<keyword evidence="3 6" id="KW-0812">Transmembrane</keyword>
<feature type="transmembrane region" description="Helical" evidence="6">
    <location>
        <begin position="92"/>
        <end position="109"/>
    </location>
</feature>
<evidence type="ECO:0000256" key="5">
    <source>
        <dbReference type="ARBA" id="ARBA00023136"/>
    </source>
</evidence>
<feature type="transmembrane region" description="Helical" evidence="6">
    <location>
        <begin position="199"/>
        <end position="222"/>
    </location>
</feature>
<reference evidence="8 9" key="1">
    <citation type="submission" date="2016-11" db="EMBL/GenBank/DDBJ databases">
        <authorList>
            <person name="Jaros S."/>
            <person name="Januszkiewicz K."/>
            <person name="Wedrychowicz H."/>
        </authorList>
    </citation>
    <scope>NUCLEOTIDE SEQUENCE [LARGE SCALE GENOMIC DNA]</scope>
    <source>
        <strain evidence="8 9">DSM 24574</strain>
    </source>
</reference>
<dbReference type="InterPro" id="IPR020846">
    <property type="entry name" value="MFS_dom"/>
</dbReference>
<evidence type="ECO:0000256" key="1">
    <source>
        <dbReference type="ARBA" id="ARBA00004141"/>
    </source>
</evidence>
<feature type="transmembrane region" description="Helical" evidence="6">
    <location>
        <begin position="330"/>
        <end position="351"/>
    </location>
</feature>
<feature type="domain" description="Major facilitator superfamily (MFS) profile" evidence="7">
    <location>
        <begin position="1"/>
        <end position="384"/>
    </location>
</feature>
<evidence type="ECO:0000256" key="2">
    <source>
        <dbReference type="ARBA" id="ARBA00005241"/>
    </source>
</evidence>
<accession>A0A1M5U356</accession>
<dbReference type="InterPro" id="IPR051717">
    <property type="entry name" value="MFS_MFSD6"/>
</dbReference>
<protein>
    <submittedName>
        <fullName evidence="8">MFS transporter, PPP family, 3-phenylpropionic acid transporter</fullName>
    </submittedName>
</protein>
<feature type="transmembrane region" description="Helical" evidence="6">
    <location>
        <begin position="34"/>
        <end position="55"/>
    </location>
</feature>
<gene>
    <name evidence="8" type="ORF">SAMN04488109_4417</name>
</gene>
<keyword evidence="4 6" id="KW-1133">Transmembrane helix</keyword>
<dbReference type="GO" id="GO:0016020">
    <property type="term" value="C:membrane"/>
    <property type="evidence" value="ECO:0007669"/>
    <property type="project" value="UniProtKB-SubCell"/>
</dbReference>
<dbReference type="SUPFAM" id="SSF103473">
    <property type="entry name" value="MFS general substrate transporter"/>
    <property type="match status" value="1"/>
</dbReference>
<proteinExistence type="inferred from homology"/>
<evidence type="ECO:0000256" key="4">
    <source>
        <dbReference type="ARBA" id="ARBA00022989"/>
    </source>
</evidence>
<dbReference type="PANTHER" id="PTHR16172">
    <property type="entry name" value="MAJOR FACILITATOR SUPERFAMILY DOMAIN-CONTAINING PROTEIN 6-LIKE"/>
    <property type="match status" value="1"/>
</dbReference>